<dbReference type="AlphaFoldDB" id="A0AAV0YZ60"/>
<protein>
    <submittedName>
        <fullName evidence="11">Uncharacterized protein</fullName>
    </submittedName>
</protein>
<evidence type="ECO:0000256" key="8">
    <source>
        <dbReference type="ARBA" id="ARBA00022989"/>
    </source>
</evidence>
<dbReference type="InterPro" id="IPR047664">
    <property type="entry name" value="SWEET"/>
</dbReference>
<evidence type="ECO:0000256" key="7">
    <source>
        <dbReference type="ARBA" id="ARBA00022737"/>
    </source>
</evidence>
<evidence type="ECO:0000256" key="1">
    <source>
        <dbReference type="ARBA" id="ARBA00004651"/>
    </source>
</evidence>
<dbReference type="InterPro" id="IPR004316">
    <property type="entry name" value="SWEET_rpt"/>
</dbReference>
<gene>
    <name evidence="11" type="ORF">VFH_I489960</name>
</gene>
<evidence type="ECO:0000256" key="3">
    <source>
        <dbReference type="ARBA" id="ARBA00022448"/>
    </source>
</evidence>
<keyword evidence="5" id="KW-0762">Sugar transport</keyword>
<evidence type="ECO:0000313" key="11">
    <source>
        <dbReference type="EMBL" id="CAI8591485.1"/>
    </source>
</evidence>
<evidence type="ECO:0000256" key="6">
    <source>
        <dbReference type="ARBA" id="ARBA00022692"/>
    </source>
</evidence>
<keyword evidence="4" id="KW-1003">Cell membrane</keyword>
<dbReference type="Proteomes" id="UP001157006">
    <property type="component" value="Chromosome 1L"/>
</dbReference>
<sequence length="147" mass="16718">MDVVLFTLIFLVTKFAIPEDYKVLILGWICVAVSVIGFAAPLMIVVRVVKTRIIWFGHGFFKHDVCIYLPNVVGFLLGIIRMVLYAYYSKYGGKNDDKQDQGISIVVVNPLDENDDIIEEVNSQQLQVKKHGLEDENEKQEKNVEAI</sequence>
<dbReference type="PANTHER" id="PTHR10791">
    <property type="entry name" value="RAG1-ACTIVATING PROTEIN 1"/>
    <property type="match status" value="1"/>
</dbReference>
<dbReference type="Gene3D" id="1.20.1280.290">
    <property type="match status" value="1"/>
</dbReference>
<reference evidence="11 12" key="1">
    <citation type="submission" date="2023-01" db="EMBL/GenBank/DDBJ databases">
        <authorList>
            <person name="Kreplak J."/>
        </authorList>
    </citation>
    <scope>NUCLEOTIDE SEQUENCE [LARGE SCALE GENOMIC DNA]</scope>
</reference>
<comment type="similarity">
    <text evidence="2">Belongs to the SWEET sugar transporter family.</text>
</comment>
<evidence type="ECO:0000256" key="4">
    <source>
        <dbReference type="ARBA" id="ARBA00022475"/>
    </source>
</evidence>
<evidence type="ECO:0000256" key="9">
    <source>
        <dbReference type="ARBA" id="ARBA00023136"/>
    </source>
</evidence>
<keyword evidence="8 10" id="KW-1133">Transmembrane helix</keyword>
<dbReference type="EMBL" id="OX451736">
    <property type="protein sequence ID" value="CAI8591485.1"/>
    <property type="molecule type" value="Genomic_DNA"/>
</dbReference>
<evidence type="ECO:0000256" key="5">
    <source>
        <dbReference type="ARBA" id="ARBA00022597"/>
    </source>
</evidence>
<keyword evidence="6 10" id="KW-0812">Transmembrane</keyword>
<evidence type="ECO:0000256" key="2">
    <source>
        <dbReference type="ARBA" id="ARBA00007809"/>
    </source>
</evidence>
<organism evidence="11 12">
    <name type="scientific">Vicia faba</name>
    <name type="common">Broad bean</name>
    <name type="synonym">Faba vulgaris</name>
    <dbReference type="NCBI Taxonomy" id="3906"/>
    <lineage>
        <taxon>Eukaryota</taxon>
        <taxon>Viridiplantae</taxon>
        <taxon>Streptophyta</taxon>
        <taxon>Embryophyta</taxon>
        <taxon>Tracheophyta</taxon>
        <taxon>Spermatophyta</taxon>
        <taxon>Magnoliopsida</taxon>
        <taxon>eudicotyledons</taxon>
        <taxon>Gunneridae</taxon>
        <taxon>Pentapetalae</taxon>
        <taxon>rosids</taxon>
        <taxon>fabids</taxon>
        <taxon>Fabales</taxon>
        <taxon>Fabaceae</taxon>
        <taxon>Papilionoideae</taxon>
        <taxon>50 kb inversion clade</taxon>
        <taxon>NPAAA clade</taxon>
        <taxon>Hologalegina</taxon>
        <taxon>IRL clade</taxon>
        <taxon>Fabeae</taxon>
        <taxon>Vicia</taxon>
    </lineage>
</organism>
<keyword evidence="12" id="KW-1185">Reference proteome</keyword>
<feature type="transmembrane region" description="Helical" evidence="10">
    <location>
        <begin position="67"/>
        <end position="88"/>
    </location>
</feature>
<dbReference type="GO" id="GO:0005886">
    <property type="term" value="C:plasma membrane"/>
    <property type="evidence" value="ECO:0007669"/>
    <property type="project" value="UniProtKB-SubCell"/>
</dbReference>
<dbReference type="Pfam" id="PF03083">
    <property type="entry name" value="MtN3_slv"/>
    <property type="match status" value="1"/>
</dbReference>
<feature type="transmembrane region" description="Helical" evidence="10">
    <location>
        <begin position="26"/>
        <end position="46"/>
    </location>
</feature>
<keyword evidence="3" id="KW-0813">Transport</keyword>
<name>A0AAV0YZ60_VICFA</name>
<evidence type="ECO:0000313" key="12">
    <source>
        <dbReference type="Proteomes" id="UP001157006"/>
    </source>
</evidence>
<keyword evidence="9 10" id="KW-0472">Membrane</keyword>
<proteinExistence type="inferred from homology"/>
<keyword evidence="7" id="KW-0677">Repeat</keyword>
<dbReference type="GO" id="GO:0051119">
    <property type="term" value="F:sugar transmembrane transporter activity"/>
    <property type="evidence" value="ECO:0007669"/>
    <property type="project" value="InterPro"/>
</dbReference>
<dbReference type="PANTHER" id="PTHR10791:SF222">
    <property type="entry name" value="BIDIRECTIONAL SUGAR TRANSPORTER SWEET15"/>
    <property type="match status" value="1"/>
</dbReference>
<evidence type="ECO:0000256" key="10">
    <source>
        <dbReference type="SAM" id="Phobius"/>
    </source>
</evidence>
<accession>A0AAV0YZ60</accession>
<comment type="subcellular location">
    <subcellularLocation>
        <location evidence="1">Cell membrane</location>
        <topology evidence="1">Multi-pass membrane protein</topology>
    </subcellularLocation>
</comment>